<keyword evidence="2" id="KW-1185">Reference proteome</keyword>
<evidence type="ECO:0000313" key="1">
    <source>
        <dbReference type="EMBL" id="SFJ54393.1"/>
    </source>
</evidence>
<dbReference type="EMBL" id="FORR01000012">
    <property type="protein sequence ID" value="SFJ54393.1"/>
    <property type="molecule type" value="Genomic_DNA"/>
</dbReference>
<protein>
    <submittedName>
        <fullName evidence="1">Uncharacterized protein</fullName>
    </submittedName>
</protein>
<dbReference type="AlphaFoldDB" id="A0A1I3S6B3"/>
<reference evidence="1 2" key="1">
    <citation type="submission" date="2016-10" db="EMBL/GenBank/DDBJ databases">
        <authorList>
            <person name="de Groot N.N."/>
        </authorList>
    </citation>
    <scope>NUCLEOTIDE SEQUENCE [LARGE SCALE GENOMIC DNA]</scope>
    <source>
        <strain evidence="1 2">DSM 44778</strain>
    </source>
</reference>
<accession>A0A1I3S6B3</accession>
<gene>
    <name evidence="1" type="ORF">SAMN05421852_11243</name>
</gene>
<name>A0A1I3S6B3_9BACL</name>
<organism evidence="1 2">
    <name type="scientific">Thermoflavimicrobium dichotomicum</name>
    <dbReference type="NCBI Taxonomy" id="46223"/>
    <lineage>
        <taxon>Bacteria</taxon>
        <taxon>Bacillati</taxon>
        <taxon>Bacillota</taxon>
        <taxon>Bacilli</taxon>
        <taxon>Bacillales</taxon>
        <taxon>Thermoactinomycetaceae</taxon>
        <taxon>Thermoflavimicrobium</taxon>
    </lineage>
</organism>
<evidence type="ECO:0000313" key="2">
    <source>
        <dbReference type="Proteomes" id="UP000199545"/>
    </source>
</evidence>
<sequence length="121" mass="14827">MFKSIDQLKNFQYSDVDTVWQTFLYFVETQYEDDDELFQFVKDTYYQLKRCKGEWSGFGGNAYQFERRPRNKLCFTFVNRTYCCSYPEFMKHYQFALETTEKVRNEVREALKQKENAEEQT</sequence>
<dbReference type="Proteomes" id="UP000199545">
    <property type="component" value="Unassembled WGS sequence"/>
</dbReference>
<proteinExistence type="predicted"/>
<dbReference type="RefSeq" id="WP_093230653.1">
    <property type="nucleotide sequence ID" value="NZ_FORR01000012.1"/>
</dbReference>